<proteinExistence type="predicted"/>
<evidence type="ECO:0000313" key="3">
    <source>
        <dbReference type="Proteomes" id="UP000014500"/>
    </source>
</evidence>
<keyword evidence="3" id="KW-1185">Reference proteome</keyword>
<dbReference type="Proteomes" id="UP000014500">
    <property type="component" value="Unassembled WGS sequence"/>
</dbReference>
<protein>
    <submittedName>
        <fullName evidence="2">Uncharacterized protein</fullName>
    </submittedName>
</protein>
<reference evidence="3" key="1">
    <citation type="submission" date="2011-05" db="EMBL/GenBank/DDBJ databases">
        <authorList>
            <person name="Richards S.R."/>
            <person name="Qu J."/>
            <person name="Jiang H."/>
            <person name="Jhangiani S.N."/>
            <person name="Agravi P."/>
            <person name="Goodspeed R."/>
            <person name="Gross S."/>
            <person name="Mandapat C."/>
            <person name="Jackson L."/>
            <person name="Mathew T."/>
            <person name="Pu L."/>
            <person name="Thornton R."/>
            <person name="Saada N."/>
            <person name="Wilczek-Boney K.B."/>
            <person name="Lee S."/>
            <person name="Kovar C."/>
            <person name="Wu Y."/>
            <person name="Scherer S.E."/>
            <person name="Worley K.C."/>
            <person name="Muzny D.M."/>
            <person name="Gibbs R."/>
        </authorList>
    </citation>
    <scope>NUCLEOTIDE SEQUENCE</scope>
    <source>
        <strain evidence="3">Brora</strain>
    </source>
</reference>
<dbReference type="HOGENOM" id="CLU_748683_0_0_1"/>
<dbReference type="AlphaFoldDB" id="T1J3D7"/>
<name>T1J3D7_STRMM</name>
<feature type="compositionally biased region" description="Polar residues" evidence="1">
    <location>
        <begin position="49"/>
        <end position="64"/>
    </location>
</feature>
<reference evidence="2" key="2">
    <citation type="submission" date="2015-02" db="UniProtKB">
        <authorList>
            <consortium name="EnsemblMetazoa"/>
        </authorList>
    </citation>
    <scope>IDENTIFICATION</scope>
</reference>
<accession>T1J3D7</accession>
<feature type="region of interest" description="Disordered" evidence="1">
    <location>
        <begin position="49"/>
        <end position="72"/>
    </location>
</feature>
<organism evidence="2 3">
    <name type="scientific">Strigamia maritima</name>
    <name type="common">European centipede</name>
    <name type="synonym">Geophilus maritimus</name>
    <dbReference type="NCBI Taxonomy" id="126957"/>
    <lineage>
        <taxon>Eukaryota</taxon>
        <taxon>Metazoa</taxon>
        <taxon>Ecdysozoa</taxon>
        <taxon>Arthropoda</taxon>
        <taxon>Myriapoda</taxon>
        <taxon>Chilopoda</taxon>
        <taxon>Pleurostigmophora</taxon>
        <taxon>Geophilomorpha</taxon>
        <taxon>Linotaeniidae</taxon>
        <taxon>Strigamia</taxon>
    </lineage>
</organism>
<sequence length="370" mass="43243">MNDVEEDRKMWANYWDVRNDYILKVKDQFPESEFFQRSHSSDFCPSYLNESSSSNKHQHTGNSEKMSEEYSGNKFRKNWQNEENDAMFQSNSTVEVAMGENTMDLIEQNDVEIQEDKINDDLVITSDNQNKEFPEIRPESEKSKHALSFGKLQSVMRKFIRNYSSLKCGNKLTFDEKVATALSKCDFNSEWRYYVMEGTNANPKITCELYFEHFVVATGRAPDQTKAQALALEHFNKTLQNGKRGNKWYLLQPTQLINIEDAQPANVEKFLSELIQIEETIKQTQSNIENSKIFLNDTFKKFRQSILWKWYFGRGQDKNQLFCEIIFMTKFRLSYGKGQSEEEAACNASDIFLGKLDVLMKDLRSRKSVL</sequence>
<evidence type="ECO:0000313" key="2">
    <source>
        <dbReference type="EnsemblMetazoa" id="SMAR008101-PA"/>
    </source>
</evidence>
<evidence type="ECO:0000256" key="1">
    <source>
        <dbReference type="SAM" id="MobiDB-lite"/>
    </source>
</evidence>
<dbReference type="EnsemblMetazoa" id="SMAR008101-RA">
    <property type="protein sequence ID" value="SMAR008101-PA"/>
    <property type="gene ID" value="SMAR008101"/>
</dbReference>
<dbReference type="EMBL" id="JH431825">
    <property type="status" value="NOT_ANNOTATED_CDS"/>
    <property type="molecule type" value="Genomic_DNA"/>
</dbReference>